<dbReference type="GO" id="GO:0008033">
    <property type="term" value="P:tRNA processing"/>
    <property type="evidence" value="ECO:0007669"/>
    <property type="project" value="UniProtKB-KW"/>
</dbReference>
<evidence type="ECO:0000256" key="5">
    <source>
        <dbReference type="ARBA" id="ARBA00022741"/>
    </source>
</evidence>
<comment type="catalytic activity">
    <reaction evidence="8">
        <text>L-threonyl-[protein] + ATP = O-phospho-L-threonyl-[protein] + ADP + H(+)</text>
        <dbReference type="Rhea" id="RHEA:46608"/>
        <dbReference type="Rhea" id="RHEA-COMP:11060"/>
        <dbReference type="Rhea" id="RHEA-COMP:11605"/>
        <dbReference type="ChEBI" id="CHEBI:15378"/>
        <dbReference type="ChEBI" id="CHEBI:30013"/>
        <dbReference type="ChEBI" id="CHEBI:30616"/>
        <dbReference type="ChEBI" id="CHEBI:61977"/>
        <dbReference type="ChEBI" id="CHEBI:456216"/>
        <dbReference type="EC" id="2.7.11.1"/>
    </reaction>
</comment>
<comment type="caution">
    <text evidence="11">The sequence shown here is derived from an EMBL/GenBank/DDBJ whole genome shotgun (WGS) entry which is preliminary data.</text>
</comment>
<proteinExistence type="inferred from homology"/>
<accession>A0A7J0H9S6</accession>
<dbReference type="InterPro" id="IPR008266">
    <property type="entry name" value="Tyr_kinase_AS"/>
</dbReference>
<evidence type="ECO:0000256" key="3">
    <source>
        <dbReference type="ARBA" id="ARBA00022679"/>
    </source>
</evidence>
<dbReference type="PROSITE" id="PS00109">
    <property type="entry name" value="PROTEIN_KINASE_TYR"/>
    <property type="match status" value="1"/>
</dbReference>
<evidence type="ECO:0000313" key="12">
    <source>
        <dbReference type="Proteomes" id="UP000585474"/>
    </source>
</evidence>
<dbReference type="InterPro" id="IPR001245">
    <property type="entry name" value="Ser-Thr/Tyr_kinase_cat_dom"/>
</dbReference>
<dbReference type="PANTHER" id="PTHR12209">
    <property type="entry name" value="NON-SPECIFIC SERINE/THREONINE PROTEIN KINASE"/>
    <property type="match status" value="1"/>
</dbReference>
<dbReference type="GO" id="GO:0070525">
    <property type="term" value="P:tRNA threonylcarbamoyladenosine metabolic process"/>
    <property type="evidence" value="ECO:0007669"/>
    <property type="project" value="TreeGrafter"/>
</dbReference>
<keyword evidence="7" id="KW-0067">ATP-binding</keyword>
<keyword evidence="3" id="KW-0808">Transferase</keyword>
<feature type="domain" description="Protein kinase" evidence="10">
    <location>
        <begin position="3"/>
        <end position="223"/>
    </location>
</feature>
<dbReference type="InterPro" id="IPR012340">
    <property type="entry name" value="NA-bd_OB-fold"/>
</dbReference>
<dbReference type="Gene3D" id="1.10.510.10">
    <property type="entry name" value="Transferase(Phosphotransferase) domain 1"/>
    <property type="match status" value="1"/>
</dbReference>
<keyword evidence="5" id="KW-0547">Nucleotide-binding</keyword>
<dbReference type="InterPro" id="IPR000719">
    <property type="entry name" value="Prot_kinase_dom"/>
</dbReference>
<keyword evidence="6 11" id="KW-0418">Kinase</keyword>
<gene>
    <name evidence="11" type="ORF">Acr_28g0004200</name>
</gene>
<dbReference type="Proteomes" id="UP000585474">
    <property type="component" value="Unassembled WGS sequence"/>
</dbReference>
<evidence type="ECO:0000256" key="6">
    <source>
        <dbReference type="ARBA" id="ARBA00022777"/>
    </source>
</evidence>
<dbReference type="SMART" id="SM00220">
    <property type="entry name" value="S_TKc"/>
    <property type="match status" value="1"/>
</dbReference>
<organism evidence="11 12">
    <name type="scientific">Actinidia rufa</name>
    <dbReference type="NCBI Taxonomy" id="165716"/>
    <lineage>
        <taxon>Eukaryota</taxon>
        <taxon>Viridiplantae</taxon>
        <taxon>Streptophyta</taxon>
        <taxon>Embryophyta</taxon>
        <taxon>Tracheophyta</taxon>
        <taxon>Spermatophyta</taxon>
        <taxon>Magnoliopsida</taxon>
        <taxon>eudicotyledons</taxon>
        <taxon>Gunneridae</taxon>
        <taxon>Pentapetalae</taxon>
        <taxon>asterids</taxon>
        <taxon>Ericales</taxon>
        <taxon>Actinidiaceae</taxon>
        <taxon>Actinidia</taxon>
    </lineage>
</organism>
<dbReference type="EC" id="2.7.11.1" evidence="2"/>
<evidence type="ECO:0000256" key="4">
    <source>
        <dbReference type="ARBA" id="ARBA00022694"/>
    </source>
</evidence>
<dbReference type="Gene3D" id="2.40.50.140">
    <property type="entry name" value="Nucleic acid-binding proteins"/>
    <property type="match status" value="1"/>
</dbReference>
<dbReference type="SUPFAM" id="SSF56112">
    <property type="entry name" value="Protein kinase-like (PK-like)"/>
    <property type="match status" value="1"/>
</dbReference>
<dbReference type="GO" id="GO:0000408">
    <property type="term" value="C:EKC/KEOPS complex"/>
    <property type="evidence" value="ECO:0007669"/>
    <property type="project" value="TreeGrafter"/>
</dbReference>
<dbReference type="GO" id="GO:0004674">
    <property type="term" value="F:protein serine/threonine kinase activity"/>
    <property type="evidence" value="ECO:0007669"/>
    <property type="project" value="UniProtKB-EC"/>
</dbReference>
<dbReference type="InterPro" id="IPR011009">
    <property type="entry name" value="Kinase-like_dom_sf"/>
</dbReference>
<sequence>MGIKVDGKEGFLILVKQGAEAEARCMTKARCLGVCTPLLYTVDPVQHTLTFEYVEGLSVRDIFLNFGSNGVVEEWMVDIAVQIGDAIGKLHDGGLIHGDLTTSNMLIRNNANQLGCKVYYIHICIVFTISGDWYGGEVREVALSHFTDSFKMVVSLQYSATSISFQVLIEFGLSFTSTLPEIKQSICMYLNELCSQWFLLVGMCCVDGSNTCCIQEVLKTVFINTKQTSSRYTPPSHFLVLVFSSTLNKLAQESQLQCDKDVGSAPWSDEFLQQFFLHKDCYHPYSLLLNFLSWLGRHRIPCEGTCYRDNYSDPLANINVQEGTTAPAASLCPLAQPPPSPYFSRRSPPDVRRIADVAARFASQIQLVVVARVRGRITAFRGSVQITVSDIIVERDPNVEMLHWQDCIQLGRKCYGALNLSPHDRTDRHDLY</sequence>
<evidence type="ECO:0000256" key="8">
    <source>
        <dbReference type="ARBA" id="ARBA00047899"/>
    </source>
</evidence>
<dbReference type="EMBL" id="BJWL01000028">
    <property type="protein sequence ID" value="GFZ19715.1"/>
    <property type="molecule type" value="Genomic_DNA"/>
</dbReference>
<evidence type="ECO:0000259" key="10">
    <source>
        <dbReference type="SMART" id="SM00220"/>
    </source>
</evidence>
<reference evidence="11 12" key="1">
    <citation type="submission" date="2019-07" db="EMBL/GenBank/DDBJ databases">
        <title>De Novo Assembly of kiwifruit Actinidia rufa.</title>
        <authorList>
            <person name="Sugita-Konishi S."/>
            <person name="Sato K."/>
            <person name="Mori E."/>
            <person name="Abe Y."/>
            <person name="Kisaki G."/>
            <person name="Hamano K."/>
            <person name="Suezawa K."/>
            <person name="Otani M."/>
            <person name="Fukuda T."/>
            <person name="Manabe T."/>
            <person name="Gomi K."/>
            <person name="Tabuchi M."/>
            <person name="Akimitsu K."/>
            <person name="Kataoka I."/>
        </authorList>
    </citation>
    <scope>NUCLEOTIDE SEQUENCE [LARGE SCALE GENOMIC DNA]</scope>
    <source>
        <strain evidence="12">cv. Fuchu</strain>
    </source>
</reference>
<evidence type="ECO:0000256" key="1">
    <source>
        <dbReference type="ARBA" id="ARBA00010630"/>
    </source>
</evidence>
<dbReference type="OrthoDB" id="3399at2759"/>
<dbReference type="GO" id="GO:0005524">
    <property type="term" value="F:ATP binding"/>
    <property type="evidence" value="ECO:0007669"/>
    <property type="project" value="UniProtKB-KW"/>
</dbReference>
<evidence type="ECO:0000313" key="11">
    <source>
        <dbReference type="EMBL" id="GFZ19715.1"/>
    </source>
</evidence>
<protein>
    <recommendedName>
        <fullName evidence="2">non-specific serine/threonine protein kinase</fullName>
        <ecNumber evidence="2">2.7.11.1</ecNumber>
    </recommendedName>
</protein>
<keyword evidence="12" id="KW-1185">Reference proteome</keyword>
<dbReference type="GO" id="GO:0005634">
    <property type="term" value="C:nucleus"/>
    <property type="evidence" value="ECO:0007669"/>
    <property type="project" value="TreeGrafter"/>
</dbReference>
<dbReference type="GO" id="GO:0005829">
    <property type="term" value="C:cytosol"/>
    <property type="evidence" value="ECO:0007669"/>
    <property type="project" value="TreeGrafter"/>
</dbReference>
<dbReference type="Pfam" id="PF07714">
    <property type="entry name" value="PK_Tyr_Ser-Thr"/>
    <property type="match status" value="1"/>
</dbReference>
<dbReference type="PANTHER" id="PTHR12209:SF0">
    <property type="entry name" value="EKC_KEOPS COMPLEX SUBUNIT TP53RK"/>
    <property type="match status" value="1"/>
</dbReference>
<dbReference type="AlphaFoldDB" id="A0A7J0H9S6"/>
<evidence type="ECO:0000256" key="9">
    <source>
        <dbReference type="ARBA" id="ARBA00048679"/>
    </source>
</evidence>
<evidence type="ECO:0000256" key="7">
    <source>
        <dbReference type="ARBA" id="ARBA00022840"/>
    </source>
</evidence>
<evidence type="ECO:0000256" key="2">
    <source>
        <dbReference type="ARBA" id="ARBA00012513"/>
    </source>
</evidence>
<comment type="similarity">
    <text evidence="1">Belongs to the protein kinase superfamily. BUD32 family.</text>
</comment>
<comment type="catalytic activity">
    <reaction evidence="9">
        <text>L-seryl-[protein] + ATP = O-phospho-L-seryl-[protein] + ADP + H(+)</text>
        <dbReference type="Rhea" id="RHEA:17989"/>
        <dbReference type="Rhea" id="RHEA-COMP:9863"/>
        <dbReference type="Rhea" id="RHEA-COMP:11604"/>
        <dbReference type="ChEBI" id="CHEBI:15378"/>
        <dbReference type="ChEBI" id="CHEBI:29999"/>
        <dbReference type="ChEBI" id="CHEBI:30616"/>
        <dbReference type="ChEBI" id="CHEBI:83421"/>
        <dbReference type="ChEBI" id="CHEBI:456216"/>
        <dbReference type="EC" id="2.7.11.1"/>
    </reaction>
</comment>
<keyword evidence="4" id="KW-0819">tRNA processing</keyword>
<name>A0A7J0H9S6_9ERIC</name>